<feature type="domain" description="PNPLA" evidence="5">
    <location>
        <begin position="43"/>
        <end position="228"/>
    </location>
</feature>
<dbReference type="AlphaFoldDB" id="A0A2S7K8A2"/>
<dbReference type="OrthoDB" id="9807112at2"/>
<feature type="short sequence motif" description="GXSXG" evidence="4">
    <location>
        <begin position="75"/>
        <end position="79"/>
    </location>
</feature>
<keyword evidence="1 4" id="KW-0378">Hydrolase</keyword>
<evidence type="ECO:0000259" key="5">
    <source>
        <dbReference type="PROSITE" id="PS51635"/>
    </source>
</evidence>
<keyword evidence="7" id="KW-1185">Reference proteome</keyword>
<feature type="active site" description="Nucleophile" evidence="4">
    <location>
        <position position="77"/>
    </location>
</feature>
<reference evidence="6 7" key="1">
    <citation type="submission" date="2017-12" db="EMBL/GenBank/DDBJ databases">
        <authorList>
            <person name="Hurst M.R.H."/>
        </authorList>
    </citation>
    <scope>NUCLEOTIDE SEQUENCE [LARGE SCALE GENOMIC DNA]</scope>
    <source>
        <strain evidence="6 7">SY-3-19</strain>
    </source>
</reference>
<evidence type="ECO:0000256" key="2">
    <source>
        <dbReference type="ARBA" id="ARBA00022963"/>
    </source>
</evidence>
<dbReference type="InterPro" id="IPR016035">
    <property type="entry name" value="Acyl_Trfase/lysoPLipase"/>
</dbReference>
<feature type="active site" description="Proton acceptor" evidence="4">
    <location>
        <position position="215"/>
    </location>
</feature>
<dbReference type="PROSITE" id="PS51635">
    <property type="entry name" value="PNPLA"/>
    <property type="match status" value="1"/>
</dbReference>
<comment type="caution">
    <text evidence="6">The sequence shown here is derived from an EMBL/GenBank/DDBJ whole genome shotgun (WGS) entry which is preliminary data.</text>
</comment>
<proteinExistence type="predicted"/>
<protein>
    <recommendedName>
        <fullName evidence="5">PNPLA domain-containing protein</fullName>
    </recommendedName>
</protein>
<dbReference type="Pfam" id="PF01734">
    <property type="entry name" value="Patatin"/>
    <property type="match status" value="1"/>
</dbReference>
<dbReference type="GO" id="GO:0016787">
    <property type="term" value="F:hydrolase activity"/>
    <property type="evidence" value="ECO:0007669"/>
    <property type="project" value="UniProtKB-UniRule"/>
</dbReference>
<dbReference type="SUPFAM" id="SSF52151">
    <property type="entry name" value="FabD/lysophospholipase-like"/>
    <property type="match status" value="1"/>
</dbReference>
<organism evidence="6 7">
    <name type="scientific">Hyphococcus luteus</name>
    <dbReference type="NCBI Taxonomy" id="2058213"/>
    <lineage>
        <taxon>Bacteria</taxon>
        <taxon>Pseudomonadati</taxon>
        <taxon>Pseudomonadota</taxon>
        <taxon>Alphaproteobacteria</taxon>
        <taxon>Parvularculales</taxon>
        <taxon>Parvularculaceae</taxon>
        <taxon>Hyphococcus</taxon>
    </lineage>
</organism>
<dbReference type="GO" id="GO:0016042">
    <property type="term" value="P:lipid catabolic process"/>
    <property type="evidence" value="ECO:0007669"/>
    <property type="project" value="UniProtKB-UniRule"/>
</dbReference>
<keyword evidence="3 4" id="KW-0443">Lipid metabolism</keyword>
<gene>
    <name evidence="6" type="ORF">CW354_10720</name>
</gene>
<evidence type="ECO:0000256" key="4">
    <source>
        <dbReference type="PROSITE-ProRule" id="PRU01161"/>
    </source>
</evidence>
<accession>A0A2S7K8A2</accession>
<evidence type="ECO:0000256" key="3">
    <source>
        <dbReference type="ARBA" id="ARBA00023098"/>
    </source>
</evidence>
<dbReference type="Gene3D" id="3.40.1090.10">
    <property type="entry name" value="Cytosolic phospholipase A2 catalytic domain"/>
    <property type="match status" value="2"/>
</dbReference>
<evidence type="ECO:0000313" key="6">
    <source>
        <dbReference type="EMBL" id="PQA88735.1"/>
    </source>
</evidence>
<evidence type="ECO:0000256" key="1">
    <source>
        <dbReference type="ARBA" id="ARBA00022801"/>
    </source>
</evidence>
<dbReference type="EMBL" id="PJCH01000005">
    <property type="protein sequence ID" value="PQA88735.1"/>
    <property type="molecule type" value="Genomic_DNA"/>
</dbReference>
<feature type="short sequence motif" description="DGA/G" evidence="4">
    <location>
        <begin position="215"/>
        <end position="217"/>
    </location>
</feature>
<keyword evidence="2 4" id="KW-0442">Lipid degradation</keyword>
<feature type="short sequence motif" description="GXGXXG" evidence="4">
    <location>
        <begin position="47"/>
        <end position="52"/>
    </location>
</feature>
<evidence type="ECO:0000313" key="7">
    <source>
        <dbReference type="Proteomes" id="UP000239504"/>
    </source>
</evidence>
<dbReference type="PANTHER" id="PTHR14226">
    <property type="entry name" value="NEUROPATHY TARGET ESTERASE/SWISS CHEESE D.MELANOGASTER"/>
    <property type="match status" value="1"/>
</dbReference>
<dbReference type="Proteomes" id="UP000239504">
    <property type="component" value="Unassembled WGS sequence"/>
</dbReference>
<dbReference type="InterPro" id="IPR050301">
    <property type="entry name" value="NTE"/>
</dbReference>
<sequence>MSMRETINSWLHGSGPARRLKLAYLRAAREFDRRTVKPATLNLALQGGGVLGAFTWGVLDRLSHERALDVKAITGASAGALNAALFISGFVTGGASGARHALKSFWTDIADASSFSTFMFSPMLMSAQSDMWRQAMTNPGAMSVNPLRSALAKNVDIDALRSAEAPALFVSATHVKTAQARIFTNADITIDALLASACLPNLHPTVWIDGEPYWDGGFSANPALEPLARIDADRTLLVRLIESGAEGLPKSGAEVDAYMKNLLFNRSLDEELARLQDDHPQMRDLDVIALSEYETKVQISSRPTPSLIRSLHEKGRAAAEDYLENIRRAAGPGDGEAPQDPVSVTA</sequence>
<name>A0A2S7K8A2_9PROT</name>
<dbReference type="RefSeq" id="WP_104829974.1">
    <property type="nucleotide sequence ID" value="NZ_PJCH01000005.1"/>
</dbReference>
<dbReference type="PANTHER" id="PTHR14226:SF78">
    <property type="entry name" value="SLR0060 PROTEIN"/>
    <property type="match status" value="1"/>
</dbReference>
<dbReference type="InterPro" id="IPR002641">
    <property type="entry name" value="PNPLA_dom"/>
</dbReference>